<keyword evidence="2" id="KW-1185">Reference proteome</keyword>
<accession>A0A4Y2B394</accession>
<name>A0A4Y2B394_ARAVE</name>
<dbReference type="EMBL" id="BGPR01000045">
    <property type="protein sequence ID" value="GBL85949.1"/>
    <property type="molecule type" value="Genomic_DNA"/>
</dbReference>
<evidence type="ECO:0000313" key="2">
    <source>
        <dbReference type="Proteomes" id="UP000499080"/>
    </source>
</evidence>
<organism evidence="1 2">
    <name type="scientific">Araneus ventricosus</name>
    <name type="common">Orbweaver spider</name>
    <name type="synonym">Epeira ventricosa</name>
    <dbReference type="NCBI Taxonomy" id="182803"/>
    <lineage>
        <taxon>Eukaryota</taxon>
        <taxon>Metazoa</taxon>
        <taxon>Ecdysozoa</taxon>
        <taxon>Arthropoda</taxon>
        <taxon>Chelicerata</taxon>
        <taxon>Arachnida</taxon>
        <taxon>Araneae</taxon>
        <taxon>Araneomorphae</taxon>
        <taxon>Entelegynae</taxon>
        <taxon>Araneoidea</taxon>
        <taxon>Araneidae</taxon>
        <taxon>Araneus</taxon>
    </lineage>
</organism>
<evidence type="ECO:0000313" key="1">
    <source>
        <dbReference type="EMBL" id="GBL85949.1"/>
    </source>
</evidence>
<gene>
    <name evidence="1" type="ORF">AVEN_63252_1</name>
</gene>
<reference evidence="1 2" key="1">
    <citation type="journal article" date="2019" name="Sci. Rep.">
        <title>Orb-weaving spider Araneus ventricosus genome elucidates the spidroin gene catalogue.</title>
        <authorList>
            <person name="Kono N."/>
            <person name="Nakamura H."/>
            <person name="Ohtoshi R."/>
            <person name="Moran D.A.P."/>
            <person name="Shinohara A."/>
            <person name="Yoshida Y."/>
            <person name="Fujiwara M."/>
            <person name="Mori M."/>
            <person name="Tomita M."/>
            <person name="Arakawa K."/>
        </authorList>
    </citation>
    <scope>NUCLEOTIDE SEQUENCE [LARGE SCALE GENOMIC DNA]</scope>
</reference>
<sequence>MAIYHAITIPLLDGRGGLVVRSRLWGLRLPGLKPDSTRLGLLHGKSKTGVKRPLLGVVRQFGKGVPAQVLFSPSDGGSKLRGLSLNSLRVASKRDVNIT</sequence>
<dbReference type="Proteomes" id="UP000499080">
    <property type="component" value="Unassembled WGS sequence"/>
</dbReference>
<proteinExistence type="predicted"/>
<protein>
    <submittedName>
        <fullName evidence="1">Uncharacterized protein</fullName>
    </submittedName>
</protein>
<dbReference type="AlphaFoldDB" id="A0A4Y2B394"/>
<comment type="caution">
    <text evidence="1">The sequence shown here is derived from an EMBL/GenBank/DDBJ whole genome shotgun (WGS) entry which is preliminary data.</text>
</comment>